<evidence type="ECO:0000256" key="3">
    <source>
        <dbReference type="ARBA" id="ARBA00022617"/>
    </source>
</evidence>
<dbReference type="PANTHER" id="PTHR24291">
    <property type="entry name" value="CYTOCHROME P450 FAMILY 4"/>
    <property type="match status" value="1"/>
</dbReference>
<name>A0A914Z395_9BILA</name>
<evidence type="ECO:0000256" key="5">
    <source>
        <dbReference type="ARBA" id="ARBA00023033"/>
    </source>
</evidence>
<sequence>MGILLWVGVVILGFGIYFWKKIYDFCWERHRFIKAVDKFPRPPALPIFGSTLFFKWNVADFAKQILEWGLYFQSQGHGLATLRIRPFPTIFCLKPEEAKAVLESNTVITKGKEYEILKRWLGTGLLISTGDKWRQRRKMLTSAFHFNVLNSFLRIYNGEAEIFVEQLEKYADSGQIFNLFPYLKRCALDIICETSMGTKVNAQTNPKHPYVTAVQRMNELSFNYNMFPLNWIKPIWYATGKGGEYDRCLKLVTDFTRNVIAIRAKEFEESASHGESYNFNDAEMVAKKKLAFLDLLLSVQKEGKLTEEDI</sequence>
<organism evidence="6 7">
    <name type="scientific">Panagrolaimus superbus</name>
    <dbReference type="NCBI Taxonomy" id="310955"/>
    <lineage>
        <taxon>Eukaryota</taxon>
        <taxon>Metazoa</taxon>
        <taxon>Ecdysozoa</taxon>
        <taxon>Nematoda</taxon>
        <taxon>Chromadorea</taxon>
        <taxon>Rhabditida</taxon>
        <taxon>Tylenchina</taxon>
        <taxon>Panagrolaimomorpha</taxon>
        <taxon>Panagrolaimoidea</taxon>
        <taxon>Panagrolaimidae</taxon>
        <taxon>Panagrolaimus</taxon>
    </lineage>
</organism>
<dbReference type="Gene3D" id="1.10.630.10">
    <property type="entry name" value="Cytochrome P450"/>
    <property type="match status" value="1"/>
</dbReference>
<dbReference type="Pfam" id="PF00067">
    <property type="entry name" value="p450"/>
    <property type="match status" value="1"/>
</dbReference>
<reference evidence="7" key="1">
    <citation type="submission" date="2022-11" db="UniProtKB">
        <authorList>
            <consortium name="WormBaseParasite"/>
        </authorList>
    </citation>
    <scope>IDENTIFICATION</scope>
</reference>
<dbReference type="WBParaSite" id="PSU_v2.g6829.t1">
    <property type="protein sequence ID" value="PSU_v2.g6829.t1"/>
    <property type="gene ID" value="PSU_v2.g6829"/>
</dbReference>
<comment type="similarity">
    <text evidence="2">Belongs to the cytochrome P450 family.</text>
</comment>
<dbReference type="InterPro" id="IPR036396">
    <property type="entry name" value="Cyt_P450_sf"/>
</dbReference>
<accession>A0A914Z395</accession>
<protein>
    <submittedName>
        <fullName evidence="7">Cytochrome P450</fullName>
    </submittedName>
</protein>
<evidence type="ECO:0000256" key="2">
    <source>
        <dbReference type="ARBA" id="ARBA00010617"/>
    </source>
</evidence>
<dbReference type="GO" id="GO:0020037">
    <property type="term" value="F:heme binding"/>
    <property type="evidence" value="ECO:0007669"/>
    <property type="project" value="InterPro"/>
</dbReference>
<keyword evidence="6" id="KW-1185">Reference proteome</keyword>
<dbReference type="GO" id="GO:0016705">
    <property type="term" value="F:oxidoreductase activity, acting on paired donors, with incorporation or reduction of molecular oxygen"/>
    <property type="evidence" value="ECO:0007669"/>
    <property type="project" value="InterPro"/>
</dbReference>
<dbReference type="InterPro" id="IPR050196">
    <property type="entry name" value="Cytochrome_P450_Monoox"/>
</dbReference>
<proteinExistence type="inferred from homology"/>
<dbReference type="GO" id="GO:0005506">
    <property type="term" value="F:iron ion binding"/>
    <property type="evidence" value="ECO:0007669"/>
    <property type="project" value="InterPro"/>
</dbReference>
<evidence type="ECO:0000313" key="7">
    <source>
        <dbReference type="WBParaSite" id="PSU_v2.g6829.t1"/>
    </source>
</evidence>
<dbReference type="InterPro" id="IPR001128">
    <property type="entry name" value="Cyt_P450"/>
</dbReference>
<keyword evidence="3" id="KW-0479">Metal-binding</keyword>
<comment type="cofactor">
    <cofactor evidence="1">
        <name>heme</name>
        <dbReference type="ChEBI" id="CHEBI:30413"/>
    </cofactor>
</comment>
<keyword evidence="4" id="KW-0408">Iron</keyword>
<dbReference type="PANTHER" id="PTHR24291:SF128">
    <property type="entry name" value="CYTOCHROME P450"/>
    <property type="match status" value="1"/>
</dbReference>
<keyword evidence="5" id="KW-0503">Monooxygenase</keyword>
<evidence type="ECO:0000313" key="6">
    <source>
        <dbReference type="Proteomes" id="UP000887577"/>
    </source>
</evidence>
<dbReference type="AlphaFoldDB" id="A0A914Z395"/>
<evidence type="ECO:0000256" key="4">
    <source>
        <dbReference type="ARBA" id="ARBA00023004"/>
    </source>
</evidence>
<dbReference type="SUPFAM" id="SSF48264">
    <property type="entry name" value="Cytochrome P450"/>
    <property type="match status" value="1"/>
</dbReference>
<keyword evidence="5" id="KW-0560">Oxidoreductase</keyword>
<dbReference type="GO" id="GO:0004497">
    <property type="term" value="F:monooxygenase activity"/>
    <property type="evidence" value="ECO:0007669"/>
    <property type="project" value="UniProtKB-KW"/>
</dbReference>
<dbReference type="Proteomes" id="UP000887577">
    <property type="component" value="Unplaced"/>
</dbReference>
<keyword evidence="3" id="KW-0349">Heme</keyword>
<evidence type="ECO:0000256" key="1">
    <source>
        <dbReference type="ARBA" id="ARBA00001971"/>
    </source>
</evidence>